<dbReference type="EMBL" id="JAJSOF020000036">
    <property type="protein sequence ID" value="KAJ4428678.1"/>
    <property type="molecule type" value="Genomic_DNA"/>
</dbReference>
<feature type="compositionally biased region" description="Basic and acidic residues" evidence="1">
    <location>
        <begin position="80"/>
        <end position="93"/>
    </location>
</feature>
<name>A0ABQ8S414_PERAM</name>
<accession>A0ABQ8S414</accession>
<evidence type="ECO:0000313" key="3">
    <source>
        <dbReference type="Proteomes" id="UP001148838"/>
    </source>
</evidence>
<evidence type="ECO:0000313" key="2">
    <source>
        <dbReference type="EMBL" id="KAJ4428678.1"/>
    </source>
</evidence>
<comment type="caution">
    <text evidence="2">The sequence shown here is derived from an EMBL/GenBank/DDBJ whole genome shotgun (WGS) entry which is preliminary data.</text>
</comment>
<evidence type="ECO:0000256" key="1">
    <source>
        <dbReference type="SAM" id="MobiDB-lite"/>
    </source>
</evidence>
<organism evidence="2 3">
    <name type="scientific">Periplaneta americana</name>
    <name type="common">American cockroach</name>
    <name type="synonym">Blatta americana</name>
    <dbReference type="NCBI Taxonomy" id="6978"/>
    <lineage>
        <taxon>Eukaryota</taxon>
        <taxon>Metazoa</taxon>
        <taxon>Ecdysozoa</taxon>
        <taxon>Arthropoda</taxon>
        <taxon>Hexapoda</taxon>
        <taxon>Insecta</taxon>
        <taxon>Pterygota</taxon>
        <taxon>Neoptera</taxon>
        <taxon>Polyneoptera</taxon>
        <taxon>Dictyoptera</taxon>
        <taxon>Blattodea</taxon>
        <taxon>Blattoidea</taxon>
        <taxon>Blattidae</taxon>
        <taxon>Blattinae</taxon>
        <taxon>Periplaneta</taxon>
    </lineage>
</organism>
<sequence>MRYQTKHHVFVSWPFLSRLAPASQSAGGLGIELIPQNLEEANGKRTRVRERWGLNHDTTPGRSKTSTREQSAKLMADTLQEDRRSTCEKRSEGPHLWSNG</sequence>
<reference evidence="2 3" key="1">
    <citation type="journal article" date="2022" name="Allergy">
        <title>Genome assembly and annotation of Periplaneta americana reveal a comprehensive cockroach allergen profile.</title>
        <authorList>
            <person name="Wang L."/>
            <person name="Xiong Q."/>
            <person name="Saelim N."/>
            <person name="Wang L."/>
            <person name="Nong W."/>
            <person name="Wan A.T."/>
            <person name="Shi M."/>
            <person name="Liu X."/>
            <person name="Cao Q."/>
            <person name="Hui J.H.L."/>
            <person name="Sookrung N."/>
            <person name="Leung T.F."/>
            <person name="Tungtrongchitr A."/>
            <person name="Tsui S.K.W."/>
        </authorList>
    </citation>
    <scope>NUCLEOTIDE SEQUENCE [LARGE SCALE GENOMIC DNA]</scope>
    <source>
        <strain evidence="2">PWHHKU_190912</strain>
    </source>
</reference>
<dbReference type="Proteomes" id="UP001148838">
    <property type="component" value="Unassembled WGS sequence"/>
</dbReference>
<proteinExistence type="predicted"/>
<protein>
    <submittedName>
        <fullName evidence="2">Uncharacterized protein</fullName>
    </submittedName>
</protein>
<keyword evidence="3" id="KW-1185">Reference proteome</keyword>
<gene>
    <name evidence="2" type="ORF">ANN_25671</name>
</gene>
<feature type="region of interest" description="Disordered" evidence="1">
    <location>
        <begin position="51"/>
        <end position="100"/>
    </location>
</feature>